<keyword evidence="4" id="KW-0067">ATP-binding</keyword>
<dbReference type="GO" id="GO:0006281">
    <property type="term" value="P:DNA repair"/>
    <property type="evidence" value="ECO:0007669"/>
    <property type="project" value="TreeGrafter"/>
</dbReference>
<dbReference type="InterPro" id="IPR027417">
    <property type="entry name" value="P-loop_NTPase"/>
</dbReference>
<evidence type="ECO:0000256" key="1">
    <source>
        <dbReference type="ARBA" id="ARBA00022741"/>
    </source>
</evidence>
<keyword evidence="2" id="KW-0378">Hydrolase</keyword>
<dbReference type="GO" id="GO:0004520">
    <property type="term" value="F:DNA endonuclease activity"/>
    <property type="evidence" value="ECO:0007669"/>
    <property type="project" value="TreeGrafter"/>
</dbReference>
<dbReference type="GO" id="GO:0043596">
    <property type="term" value="C:nuclear replication fork"/>
    <property type="evidence" value="ECO:0007669"/>
    <property type="project" value="TreeGrafter"/>
</dbReference>
<proteinExistence type="predicted"/>
<dbReference type="AlphaFoldDB" id="A0AAU9MDC3"/>
<dbReference type="PANTHER" id="PTHR45766">
    <property type="entry name" value="DNA ANNEALING HELICASE AND ENDONUCLEASE ZRANB3 FAMILY MEMBER"/>
    <property type="match status" value="1"/>
</dbReference>
<dbReference type="GO" id="GO:0016787">
    <property type="term" value="F:hydrolase activity"/>
    <property type="evidence" value="ECO:0007669"/>
    <property type="project" value="UniProtKB-KW"/>
</dbReference>
<keyword evidence="7" id="KW-1185">Reference proteome</keyword>
<dbReference type="Proteomes" id="UP001157418">
    <property type="component" value="Unassembled WGS sequence"/>
</dbReference>
<dbReference type="EMBL" id="CAKMRJ010001112">
    <property type="protein sequence ID" value="CAH1422104.1"/>
    <property type="molecule type" value="Genomic_DNA"/>
</dbReference>
<dbReference type="InterPro" id="IPR038718">
    <property type="entry name" value="SNF2-like_sf"/>
</dbReference>
<dbReference type="GO" id="GO:0005524">
    <property type="term" value="F:ATP binding"/>
    <property type="evidence" value="ECO:0007669"/>
    <property type="project" value="UniProtKB-KW"/>
</dbReference>
<dbReference type="InterPro" id="IPR000330">
    <property type="entry name" value="SNF2_N"/>
</dbReference>
<dbReference type="Pfam" id="PF00176">
    <property type="entry name" value="SNF2-rel_dom"/>
    <property type="match status" value="1"/>
</dbReference>
<gene>
    <name evidence="6" type="ORF">LVIROSA_LOCUS9458</name>
</gene>
<evidence type="ECO:0000256" key="3">
    <source>
        <dbReference type="ARBA" id="ARBA00022806"/>
    </source>
</evidence>
<sequence>MEDEDEDEDIVWNDELFESMLKCGYDELAKQNADKVETFDAFLSLAIAPASAVPDLRDHYDCMAVSIKSKLLPFQQEGVRFVLQHGGRVLLADDMGLGKSVQVIVVASCVCDSWPVLVLSPSSLRLQWASWLGIDSSKIHVVLCNYKQTWVHNNMGLEAALKHLSFKVVIANKSHFLKNARA</sequence>
<name>A0AAU9MDC3_9ASTR</name>
<evidence type="ECO:0000256" key="4">
    <source>
        <dbReference type="ARBA" id="ARBA00022840"/>
    </source>
</evidence>
<dbReference type="Gene3D" id="3.40.50.10810">
    <property type="entry name" value="Tandem AAA-ATPase domain"/>
    <property type="match status" value="1"/>
</dbReference>
<comment type="caution">
    <text evidence="6">The sequence shown here is derived from an EMBL/GenBank/DDBJ whole genome shotgun (WGS) entry which is preliminary data.</text>
</comment>
<protein>
    <recommendedName>
        <fullName evidence="5">SNF2 N-terminal domain-containing protein</fullName>
    </recommendedName>
</protein>
<feature type="domain" description="SNF2 N-terminal" evidence="5">
    <location>
        <begin position="74"/>
        <end position="133"/>
    </location>
</feature>
<organism evidence="6 7">
    <name type="scientific">Lactuca virosa</name>
    <dbReference type="NCBI Taxonomy" id="75947"/>
    <lineage>
        <taxon>Eukaryota</taxon>
        <taxon>Viridiplantae</taxon>
        <taxon>Streptophyta</taxon>
        <taxon>Embryophyta</taxon>
        <taxon>Tracheophyta</taxon>
        <taxon>Spermatophyta</taxon>
        <taxon>Magnoliopsida</taxon>
        <taxon>eudicotyledons</taxon>
        <taxon>Gunneridae</taxon>
        <taxon>Pentapetalae</taxon>
        <taxon>asterids</taxon>
        <taxon>campanulids</taxon>
        <taxon>Asterales</taxon>
        <taxon>Asteraceae</taxon>
        <taxon>Cichorioideae</taxon>
        <taxon>Cichorieae</taxon>
        <taxon>Lactucinae</taxon>
        <taxon>Lactuca</taxon>
    </lineage>
</organism>
<keyword evidence="1" id="KW-0547">Nucleotide-binding</keyword>
<evidence type="ECO:0000313" key="7">
    <source>
        <dbReference type="Proteomes" id="UP001157418"/>
    </source>
</evidence>
<dbReference type="GO" id="GO:0031297">
    <property type="term" value="P:replication fork processing"/>
    <property type="evidence" value="ECO:0007669"/>
    <property type="project" value="TreeGrafter"/>
</dbReference>
<evidence type="ECO:0000259" key="5">
    <source>
        <dbReference type="Pfam" id="PF00176"/>
    </source>
</evidence>
<reference evidence="6 7" key="1">
    <citation type="submission" date="2022-01" db="EMBL/GenBank/DDBJ databases">
        <authorList>
            <person name="Xiong W."/>
            <person name="Schranz E."/>
        </authorList>
    </citation>
    <scope>NUCLEOTIDE SEQUENCE [LARGE SCALE GENOMIC DNA]</scope>
</reference>
<dbReference type="SUPFAM" id="SSF52540">
    <property type="entry name" value="P-loop containing nucleoside triphosphate hydrolases"/>
    <property type="match status" value="1"/>
</dbReference>
<dbReference type="PANTHER" id="PTHR45766:SF3">
    <property type="entry name" value="DNA ANNEALING HELICASE AND ENDONUCLEASE ZRANB3"/>
    <property type="match status" value="1"/>
</dbReference>
<dbReference type="GO" id="GO:0004386">
    <property type="term" value="F:helicase activity"/>
    <property type="evidence" value="ECO:0007669"/>
    <property type="project" value="UniProtKB-KW"/>
</dbReference>
<evidence type="ECO:0000313" key="6">
    <source>
        <dbReference type="EMBL" id="CAH1422104.1"/>
    </source>
</evidence>
<accession>A0AAU9MDC3</accession>
<keyword evidence="3" id="KW-0347">Helicase</keyword>
<evidence type="ECO:0000256" key="2">
    <source>
        <dbReference type="ARBA" id="ARBA00022801"/>
    </source>
</evidence>